<keyword evidence="6" id="KW-0378">Hydrolase</keyword>
<evidence type="ECO:0000256" key="4">
    <source>
        <dbReference type="ARBA" id="ARBA00022722"/>
    </source>
</evidence>
<dbReference type="OMA" id="DLNFVHV"/>
<comment type="caution">
    <text evidence="9">The sequence shown here is derived from an EMBL/GenBank/DDBJ whole genome shotgun (WGS) entry which is preliminary data.</text>
</comment>
<dbReference type="EMBL" id="LUGG01000020">
    <property type="protein sequence ID" value="OBZ68423.1"/>
    <property type="molecule type" value="Genomic_DNA"/>
</dbReference>
<dbReference type="GO" id="GO:0005634">
    <property type="term" value="C:nucleus"/>
    <property type="evidence" value="ECO:0007669"/>
    <property type="project" value="UniProtKB-SubCell"/>
</dbReference>
<keyword evidence="5" id="KW-0479">Metal-binding</keyword>
<gene>
    <name evidence="9" type="primary">Harbi1</name>
    <name evidence="9" type="ORF">A0H81_11508</name>
</gene>
<comment type="cofactor">
    <cofactor evidence="1">
        <name>a divalent metal cation</name>
        <dbReference type="ChEBI" id="CHEBI:60240"/>
    </cofactor>
</comment>
<evidence type="ECO:0000256" key="5">
    <source>
        <dbReference type="ARBA" id="ARBA00022723"/>
    </source>
</evidence>
<evidence type="ECO:0000256" key="6">
    <source>
        <dbReference type="ARBA" id="ARBA00022801"/>
    </source>
</evidence>
<keyword evidence="4" id="KW-0540">Nuclease</keyword>
<comment type="subcellular location">
    <subcellularLocation>
        <location evidence="2">Nucleus</location>
    </subcellularLocation>
</comment>
<dbReference type="AlphaFoldDB" id="A0A1C7LUJ1"/>
<dbReference type="Pfam" id="PF13359">
    <property type="entry name" value="DDE_Tnp_4"/>
    <property type="match status" value="1"/>
</dbReference>
<name>A0A1C7LUJ1_GRIFR</name>
<evidence type="ECO:0000259" key="8">
    <source>
        <dbReference type="Pfam" id="PF13359"/>
    </source>
</evidence>
<dbReference type="GO" id="GO:0004518">
    <property type="term" value="F:nuclease activity"/>
    <property type="evidence" value="ECO:0007669"/>
    <property type="project" value="UniProtKB-KW"/>
</dbReference>
<evidence type="ECO:0000256" key="1">
    <source>
        <dbReference type="ARBA" id="ARBA00001968"/>
    </source>
</evidence>
<dbReference type="GO" id="GO:0016787">
    <property type="term" value="F:hydrolase activity"/>
    <property type="evidence" value="ECO:0007669"/>
    <property type="project" value="UniProtKB-KW"/>
</dbReference>
<evidence type="ECO:0000256" key="2">
    <source>
        <dbReference type="ARBA" id="ARBA00004123"/>
    </source>
</evidence>
<dbReference type="PANTHER" id="PTHR22930">
    <property type="match status" value="1"/>
</dbReference>
<organism evidence="9 10">
    <name type="scientific">Grifola frondosa</name>
    <name type="common">Maitake</name>
    <name type="synonym">Polyporus frondosus</name>
    <dbReference type="NCBI Taxonomy" id="5627"/>
    <lineage>
        <taxon>Eukaryota</taxon>
        <taxon>Fungi</taxon>
        <taxon>Dikarya</taxon>
        <taxon>Basidiomycota</taxon>
        <taxon>Agaricomycotina</taxon>
        <taxon>Agaricomycetes</taxon>
        <taxon>Polyporales</taxon>
        <taxon>Grifolaceae</taxon>
        <taxon>Grifola</taxon>
    </lineage>
</organism>
<keyword evidence="10" id="KW-1185">Reference proteome</keyword>
<sequence length="292" mass="33123">MLFIFSEPPFYANNVSLPSELDATPSEIADNPRFMPYFQHVLGALDGSHFPWAPPAAERSLNRDRKGQLTQNCLVACSFNLLFTYFTSGYEGSTSDAAMFLDARLHDFRIPQGKCWLADAGFGSCEELLVPYRGHRYHLAEWRKGQRRPLCKEELFNLRHASARNAIERIFGVFKKRFRILRLPAEYSLDIQARIPPALASIQNFIRRHGMSDRETILELQREIEAEIAALTMDQLGDLADGPTSPVEKAEGDSRRDQIATAMWNDYLVIIQARGLMEARDDEVGQLSVPAE</sequence>
<proteinExistence type="inferred from homology"/>
<evidence type="ECO:0000313" key="10">
    <source>
        <dbReference type="Proteomes" id="UP000092993"/>
    </source>
</evidence>
<protein>
    <submittedName>
        <fullName evidence="9">Putative nuclease HARBI1</fullName>
    </submittedName>
</protein>
<dbReference type="InterPro" id="IPR045249">
    <property type="entry name" value="HARBI1-like"/>
</dbReference>
<evidence type="ECO:0000256" key="7">
    <source>
        <dbReference type="ARBA" id="ARBA00023242"/>
    </source>
</evidence>
<dbReference type="InterPro" id="IPR027806">
    <property type="entry name" value="HARBI1_dom"/>
</dbReference>
<reference evidence="9 10" key="1">
    <citation type="submission" date="2016-03" db="EMBL/GenBank/DDBJ databases">
        <title>Whole genome sequencing of Grifola frondosa 9006-11.</title>
        <authorList>
            <person name="Min B."/>
            <person name="Park H."/>
            <person name="Kim J.-G."/>
            <person name="Cho H."/>
            <person name="Oh Y.-L."/>
            <person name="Kong W.-S."/>
            <person name="Choi I.-G."/>
        </authorList>
    </citation>
    <scope>NUCLEOTIDE SEQUENCE [LARGE SCALE GENOMIC DNA]</scope>
    <source>
        <strain evidence="9 10">9006-11</strain>
    </source>
</reference>
<feature type="domain" description="DDE Tnp4" evidence="8">
    <location>
        <begin position="45"/>
        <end position="191"/>
    </location>
</feature>
<keyword evidence="7" id="KW-0539">Nucleus</keyword>
<dbReference type="PANTHER" id="PTHR22930:SF259">
    <property type="entry name" value="OS08G0106900 PROTEIN"/>
    <property type="match status" value="1"/>
</dbReference>
<accession>A0A1C7LUJ1</accession>
<dbReference type="Proteomes" id="UP000092993">
    <property type="component" value="Unassembled WGS sequence"/>
</dbReference>
<dbReference type="GO" id="GO:0046872">
    <property type="term" value="F:metal ion binding"/>
    <property type="evidence" value="ECO:0007669"/>
    <property type="project" value="UniProtKB-KW"/>
</dbReference>
<evidence type="ECO:0000313" key="9">
    <source>
        <dbReference type="EMBL" id="OBZ68423.1"/>
    </source>
</evidence>
<dbReference type="STRING" id="5627.A0A1C7LUJ1"/>
<comment type="similarity">
    <text evidence="3">Belongs to the HARBI1 family.</text>
</comment>
<dbReference type="OrthoDB" id="1681765at2759"/>
<evidence type="ECO:0000256" key="3">
    <source>
        <dbReference type="ARBA" id="ARBA00006958"/>
    </source>
</evidence>